<organism evidence="2 3">
    <name type="scientific">Noviherbaspirillum suwonense</name>
    <dbReference type="NCBI Taxonomy" id="1224511"/>
    <lineage>
        <taxon>Bacteria</taxon>
        <taxon>Pseudomonadati</taxon>
        <taxon>Pseudomonadota</taxon>
        <taxon>Betaproteobacteria</taxon>
        <taxon>Burkholderiales</taxon>
        <taxon>Oxalobacteraceae</taxon>
        <taxon>Noviherbaspirillum</taxon>
    </lineage>
</organism>
<gene>
    <name evidence="2" type="ORF">SAMN06295970_101617</name>
</gene>
<dbReference type="RefSeq" id="WP_283440754.1">
    <property type="nucleotide sequence ID" value="NZ_FXUL01000001.1"/>
</dbReference>
<accession>A0ABY1PTZ3</accession>
<dbReference type="EMBL" id="FXUL01000001">
    <property type="protein sequence ID" value="SMP46099.1"/>
    <property type="molecule type" value="Genomic_DNA"/>
</dbReference>
<evidence type="ECO:0000313" key="2">
    <source>
        <dbReference type="EMBL" id="SMP46099.1"/>
    </source>
</evidence>
<proteinExistence type="predicted"/>
<reference evidence="2 3" key="1">
    <citation type="submission" date="2017-05" db="EMBL/GenBank/DDBJ databases">
        <authorList>
            <person name="Varghese N."/>
            <person name="Submissions S."/>
        </authorList>
    </citation>
    <scope>NUCLEOTIDE SEQUENCE [LARGE SCALE GENOMIC DNA]</scope>
    <source>
        <strain evidence="2 3">DSM 26001</strain>
    </source>
</reference>
<sequence length="136" mass="14596">MRPFSAAPFRSAALTDTDREEDLDATVSFSDSDDGLPDPPVLQKLAQALLAWNPALVPAYARLDHVPEELAPFAAFLVQLRKELQGRAASCGEVIGWLQALAADDAARRRAFRIASGADGAGTAMETYRAIRNAAQ</sequence>
<comment type="caution">
    <text evidence="2">The sequence shown here is derived from an EMBL/GenBank/DDBJ whole genome shotgun (WGS) entry which is preliminary data.</text>
</comment>
<protein>
    <submittedName>
        <fullName evidence="2">Uncharacterized protein</fullName>
    </submittedName>
</protein>
<keyword evidence="3" id="KW-1185">Reference proteome</keyword>
<feature type="region of interest" description="Disordered" evidence="1">
    <location>
        <begin position="15"/>
        <end position="36"/>
    </location>
</feature>
<dbReference type="Proteomes" id="UP001158049">
    <property type="component" value="Unassembled WGS sequence"/>
</dbReference>
<name>A0ABY1PTZ3_9BURK</name>
<evidence type="ECO:0000256" key="1">
    <source>
        <dbReference type="SAM" id="MobiDB-lite"/>
    </source>
</evidence>
<evidence type="ECO:0000313" key="3">
    <source>
        <dbReference type="Proteomes" id="UP001158049"/>
    </source>
</evidence>